<feature type="non-terminal residue" evidence="1">
    <location>
        <position position="659"/>
    </location>
</feature>
<evidence type="ECO:0000313" key="1">
    <source>
        <dbReference type="EMBL" id="KAH7917182.1"/>
    </source>
</evidence>
<gene>
    <name evidence="1" type="ORF">BV22DRAFT_1052619</name>
</gene>
<feature type="non-terminal residue" evidence="1">
    <location>
        <position position="1"/>
    </location>
</feature>
<keyword evidence="2" id="KW-1185">Reference proteome</keyword>
<sequence length="659" mass="73800">LVPYDPRIKLEAPQLTLGEPQSHFPSDFTTTTVTTSRSESTTSVNPQPLDLADGPIPANLQRVFQFLCEEGRKRAREERSMETGIKAQVVASHDNGIDLVHKTAYCDAGPFLPTHLPPYSTIVPPATCFLPMVEKDDTHDTSSIVTGPTDYAATTPTSSSTEEDDAGSYVTGQTTPDVPPVFFDSLPGFSSFHVNSTFLVSNVTRNNNSHVHAPTLSVTTPTSWSNASTPYSLMYQSPHPTPPPASPSPSVNDRDIDHTHVAPYHTIPRFSFNSFYSVHDPIKVYHLEFQVHYVLCELENIVIRDAGEHGYARLRDFPASLYSRFDPYYNQLYILRGTFRLLRQRVSDLRHARRLLLDLKDDIGATLTPGQVRECNDPLCQIFYFDNGICEFTNKNRYEFFVQRAPACNPLLTHQDIAFFRTATGFLRICLSPTRTSYDDSSTATILNLNPSTLRPYSIARSVLSSVKKSLKMNTGAIDSRPHVRVLQTKGPYFLDQQDYQQPSNPNTSHTPVWVHPNEVPDDQSLEDLADRLLDEFNSSPDYSSDDSTSESIASNDCDSAQDPYDEDSSQSVEDHFNPSEYDSKAIPNLYDSEDSSQSEDSSDEEDDDEEYNPNEDSILIPSSNFGSNTEGDPYAFTMYKRVDKKIKPVPGVFPQEAR</sequence>
<dbReference type="Proteomes" id="UP000790709">
    <property type="component" value="Unassembled WGS sequence"/>
</dbReference>
<protein>
    <submittedName>
        <fullName evidence="1">Uncharacterized protein</fullName>
    </submittedName>
</protein>
<accession>A0ACB8AV00</accession>
<dbReference type="EMBL" id="MU267207">
    <property type="protein sequence ID" value="KAH7917182.1"/>
    <property type="molecule type" value="Genomic_DNA"/>
</dbReference>
<name>A0ACB8AV00_9AGAM</name>
<evidence type="ECO:0000313" key="2">
    <source>
        <dbReference type="Proteomes" id="UP000790709"/>
    </source>
</evidence>
<organism evidence="1 2">
    <name type="scientific">Leucogyrophana mollusca</name>
    <dbReference type="NCBI Taxonomy" id="85980"/>
    <lineage>
        <taxon>Eukaryota</taxon>
        <taxon>Fungi</taxon>
        <taxon>Dikarya</taxon>
        <taxon>Basidiomycota</taxon>
        <taxon>Agaricomycotina</taxon>
        <taxon>Agaricomycetes</taxon>
        <taxon>Agaricomycetidae</taxon>
        <taxon>Boletales</taxon>
        <taxon>Boletales incertae sedis</taxon>
        <taxon>Leucogyrophana</taxon>
    </lineage>
</organism>
<comment type="caution">
    <text evidence="1">The sequence shown here is derived from an EMBL/GenBank/DDBJ whole genome shotgun (WGS) entry which is preliminary data.</text>
</comment>
<reference evidence="1" key="1">
    <citation type="journal article" date="2021" name="New Phytol.">
        <title>Evolutionary innovations through gain and loss of genes in the ectomycorrhizal Boletales.</title>
        <authorList>
            <person name="Wu G."/>
            <person name="Miyauchi S."/>
            <person name="Morin E."/>
            <person name="Kuo A."/>
            <person name="Drula E."/>
            <person name="Varga T."/>
            <person name="Kohler A."/>
            <person name="Feng B."/>
            <person name="Cao Y."/>
            <person name="Lipzen A."/>
            <person name="Daum C."/>
            <person name="Hundley H."/>
            <person name="Pangilinan J."/>
            <person name="Johnson J."/>
            <person name="Barry K."/>
            <person name="LaButti K."/>
            <person name="Ng V."/>
            <person name="Ahrendt S."/>
            <person name="Min B."/>
            <person name="Choi I.G."/>
            <person name="Park H."/>
            <person name="Plett J.M."/>
            <person name="Magnuson J."/>
            <person name="Spatafora J.W."/>
            <person name="Nagy L.G."/>
            <person name="Henrissat B."/>
            <person name="Grigoriev I.V."/>
            <person name="Yang Z.L."/>
            <person name="Xu J."/>
            <person name="Martin F.M."/>
        </authorList>
    </citation>
    <scope>NUCLEOTIDE SEQUENCE</scope>
    <source>
        <strain evidence="1">KUC20120723A-06</strain>
    </source>
</reference>
<proteinExistence type="predicted"/>